<dbReference type="InterPro" id="IPR047199">
    <property type="entry name" value="CorA-like"/>
</dbReference>
<evidence type="ECO:0000256" key="6">
    <source>
        <dbReference type="SAM" id="Phobius"/>
    </source>
</evidence>
<keyword evidence="4 6" id="KW-1133">Transmembrane helix</keyword>
<dbReference type="EMBL" id="AYZM01000001">
    <property type="protein sequence ID" value="KRN27041.1"/>
    <property type="molecule type" value="Genomic_DNA"/>
</dbReference>
<feature type="transmembrane region" description="Helical" evidence="6">
    <location>
        <begin position="286"/>
        <end position="307"/>
    </location>
</feature>
<evidence type="ECO:0000256" key="2">
    <source>
        <dbReference type="ARBA" id="ARBA00009765"/>
    </source>
</evidence>
<dbReference type="CDD" id="cd12827">
    <property type="entry name" value="EcCorA_ZntB-like_u2"/>
    <property type="match status" value="1"/>
</dbReference>
<gene>
    <name evidence="7" type="ORF">FD14_GL000680</name>
</gene>
<dbReference type="PANTHER" id="PTHR47891:SF1">
    <property type="entry name" value="CORA-MAGNESIUM AND COBALT TRANSPORTER"/>
    <property type="match status" value="1"/>
</dbReference>
<dbReference type="SUPFAM" id="SSF143865">
    <property type="entry name" value="CorA soluble domain-like"/>
    <property type="match status" value="1"/>
</dbReference>
<name>A0A0R2FEL3_9LACO</name>
<dbReference type="AlphaFoldDB" id="A0A0R2FEL3"/>
<evidence type="ECO:0000256" key="3">
    <source>
        <dbReference type="ARBA" id="ARBA00022692"/>
    </source>
</evidence>
<organism evidence="7 8">
    <name type="scientific">Secundilactobacillus similis DSM 23365 = JCM 2765</name>
    <dbReference type="NCBI Taxonomy" id="1423804"/>
    <lineage>
        <taxon>Bacteria</taxon>
        <taxon>Bacillati</taxon>
        <taxon>Bacillota</taxon>
        <taxon>Bacilli</taxon>
        <taxon>Lactobacillales</taxon>
        <taxon>Lactobacillaceae</taxon>
        <taxon>Secundilactobacillus</taxon>
    </lineage>
</organism>
<sequence length="312" mass="36390">MMTTHQLWQDLTWLSIDEPTDADLQKLREDHQISAKYLSYMKDSRERARFDYDAQQQCGLLIYRSINREERAAGQTNYYDTVPLCFIFRGKTLITVTHRKNRYVTGVLKQIVTELQERQIEDSLFLLVFRLLFQLNEDYLDRIDDMSKIRESLEHYGKRPSNRQIAQLSELDKRLVYLRTAANNNVIAIQQLQVMSDADDDPLQISKAEMQNLVDLQIEVEQSREMANIAAEIVERTTSSYNNLLDNSLNNTMRIMTVWSLALAVPPIVSGFWGMNMKLPLTGEPWAWELSIGLSIVPIVGLLWYLIRHRDL</sequence>
<dbReference type="InterPro" id="IPR045863">
    <property type="entry name" value="CorA_TM1_TM2"/>
</dbReference>
<dbReference type="GO" id="GO:0046873">
    <property type="term" value="F:metal ion transmembrane transporter activity"/>
    <property type="evidence" value="ECO:0007669"/>
    <property type="project" value="InterPro"/>
</dbReference>
<evidence type="ECO:0000313" key="7">
    <source>
        <dbReference type="EMBL" id="KRN27041.1"/>
    </source>
</evidence>
<dbReference type="SUPFAM" id="SSF144083">
    <property type="entry name" value="Magnesium transport protein CorA, transmembrane region"/>
    <property type="match status" value="1"/>
</dbReference>
<evidence type="ECO:0000313" key="8">
    <source>
        <dbReference type="Proteomes" id="UP000051442"/>
    </source>
</evidence>
<dbReference type="Gene3D" id="3.30.460.20">
    <property type="entry name" value="CorA soluble domain-like"/>
    <property type="match status" value="1"/>
</dbReference>
<dbReference type="Proteomes" id="UP000051442">
    <property type="component" value="Unassembled WGS sequence"/>
</dbReference>
<keyword evidence="3 6" id="KW-0812">Transmembrane</keyword>
<accession>A0A0R2FEL3</accession>
<evidence type="ECO:0000256" key="1">
    <source>
        <dbReference type="ARBA" id="ARBA00004141"/>
    </source>
</evidence>
<keyword evidence="5 6" id="KW-0472">Membrane</keyword>
<evidence type="ECO:0000256" key="5">
    <source>
        <dbReference type="ARBA" id="ARBA00023136"/>
    </source>
</evidence>
<comment type="subcellular location">
    <subcellularLocation>
        <location evidence="1">Membrane</location>
        <topology evidence="1">Multi-pass membrane protein</topology>
    </subcellularLocation>
</comment>
<comment type="caution">
    <text evidence="7">The sequence shown here is derived from an EMBL/GenBank/DDBJ whole genome shotgun (WGS) entry which is preliminary data.</text>
</comment>
<dbReference type="GO" id="GO:0016020">
    <property type="term" value="C:membrane"/>
    <property type="evidence" value="ECO:0007669"/>
    <property type="project" value="UniProtKB-SubCell"/>
</dbReference>
<feature type="transmembrane region" description="Helical" evidence="6">
    <location>
        <begin position="255"/>
        <end position="274"/>
    </location>
</feature>
<reference evidence="7 8" key="1">
    <citation type="journal article" date="2015" name="Genome Announc.">
        <title>Expanding the biotechnology potential of lactobacilli through comparative genomics of 213 strains and associated genera.</title>
        <authorList>
            <person name="Sun Z."/>
            <person name="Harris H.M."/>
            <person name="McCann A."/>
            <person name="Guo C."/>
            <person name="Argimon S."/>
            <person name="Zhang W."/>
            <person name="Yang X."/>
            <person name="Jeffery I.B."/>
            <person name="Cooney J.C."/>
            <person name="Kagawa T.F."/>
            <person name="Liu W."/>
            <person name="Song Y."/>
            <person name="Salvetti E."/>
            <person name="Wrobel A."/>
            <person name="Rasinkangas P."/>
            <person name="Parkhill J."/>
            <person name="Rea M.C."/>
            <person name="O'Sullivan O."/>
            <person name="Ritari J."/>
            <person name="Douillard F.P."/>
            <person name="Paul Ross R."/>
            <person name="Yang R."/>
            <person name="Briner A.E."/>
            <person name="Felis G.E."/>
            <person name="de Vos W.M."/>
            <person name="Barrangou R."/>
            <person name="Klaenhammer T.R."/>
            <person name="Caufield P.W."/>
            <person name="Cui Y."/>
            <person name="Zhang H."/>
            <person name="O'Toole P.W."/>
        </authorList>
    </citation>
    <scope>NUCLEOTIDE SEQUENCE [LARGE SCALE GENOMIC DNA]</scope>
    <source>
        <strain evidence="7 8">DSM 23365</strain>
    </source>
</reference>
<dbReference type="OrthoDB" id="9803416at2"/>
<proteinExistence type="inferred from homology"/>
<keyword evidence="8" id="KW-1185">Reference proteome</keyword>
<dbReference type="Gene3D" id="1.20.58.340">
    <property type="entry name" value="Magnesium transport protein CorA, transmembrane region"/>
    <property type="match status" value="2"/>
</dbReference>
<dbReference type="RefSeq" id="WP_054735725.1">
    <property type="nucleotide sequence ID" value="NZ_AYZM01000001.1"/>
</dbReference>
<dbReference type="PANTHER" id="PTHR47891">
    <property type="entry name" value="TRANSPORTER-RELATED"/>
    <property type="match status" value="1"/>
</dbReference>
<protein>
    <submittedName>
        <fullName evidence="7">MIT family metal ion transporter CorA</fullName>
    </submittedName>
</protein>
<dbReference type="InterPro" id="IPR045861">
    <property type="entry name" value="CorA_cytoplasmic_dom"/>
</dbReference>
<comment type="similarity">
    <text evidence="2">Belongs to the CorA metal ion transporter (MIT) (TC 1.A.35) family.</text>
</comment>
<dbReference type="InterPro" id="IPR002523">
    <property type="entry name" value="MgTranspt_CorA/ZnTranspt_ZntB"/>
</dbReference>
<dbReference type="Pfam" id="PF01544">
    <property type="entry name" value="CorA"/>
    <property type="match status" value="1"/>
</dbReference>
<dbReference type="PATRIC" id="fig|1423804.4.peg.730"/>
<evidence type="ECO:0000256" key="4">
    <source>
        <dbReference type="ARBA" id="ARBA00022989"/>
    </source>
</evidence>